<dbReference type="PANTHER" id="PTHR31586:SF1">
    <property type="entry name" value="CYTOCHROME C OXIDASE ASSEMBLY PROTEIN COX20, MITOCHONDRIAL"/>
    <property type="match status" value="1"/>
</dbReference>
<sequence>MSDDKEEDPTLSQKSLVIFGRDVSQIPCFRGSFLYGISGGIGAGFATFLLTSRTTLSSHVGMATFCITTLSYWSYCRYNWSKTRFQYQQLQRGMQDYAMFEGTDIAKEVQERGADA</sequence>
<keyword evidence="7" id="KW-0496">Mitochondrion</keyword>
<protein>
    <recommendedName>
        <fullName evidence="3">Cytochrome c oxidase assembly protein COX20, mitochondrial</fullName>
    </recommendedName>
</protein>
<evidence type="ECO:0000313" key="10">
    <source>
        <dbReference type="EMBL" id="JAV11946.1"/>
    </source>
</evidence>
<dbReference type="PRINTS" id="PR02049">
    <property type="entry name" value="PROTEINF36A"/>
</dbReference>
<dbReference type="GO" id="GO:0033617">
    <property type="term" value="P:mitochondrial respiratory chain complex IV assembly"/>
    <property type="evidence" value="ECO:0007669"/>
    <property type="project" value="InterPro"/>
</dbReference>
<evidence type="ECO:0000256" key="9">
    <source>
        <dbReference type="SAM" id="Phobius"/>
    </source>
</evidence>
<dbReference type="InterPro" id="IPR022533">
    <property type="entry name" value="Cox20"/>
</dbReference>
<evidence type="ECO:0000256" key="6">
    <source>
        <dbReference type="ARBA" id="ARBA00022989"/>
    </source>
</evidence>
<evidence type="ECO:0000256" key="8">
    <source>
        <dbReference type="ARBA" id="ARBA00023136"/>
    </source>
</evidence>
<name>A0A1L8DZX4_9DIPT</name>
<dbReference type="Pfam" id="PF12597">
    <property type="entry name" value="Cox20"/>
    <property type="match status" value="1"/>
</dbReference>
<accession>A0A1L8DZX4</accession>
<organism evidence="10">
    <name type="scientific">Nyssomyia neivai</name>
    <dbReference type="NCBI Taxonomy" id="330878"/>
    <lineage>
        <taxon>Eukaryota</taxon>
        <taxon>Metazoa</taxon>
        <taxon>Ecdysozoa</taxon>
        <taxon>Arthropoda</taxon>
        <taxon>Hexapoda</taxon>
        <taxon>Insecta</taxon>
        <taxon>Pterygota</taxon>
        <taxon>Neoptera</taxon>
        <taxon>Endopterygota</taxon>
        <taxon>Diptera</taxon>
        <taxon>Nematocera</taxon>
        <taxon>Psychodoidea</taxon>
        <taxon>Psychodidae</taxon>
        <taxon>Nyssomyia</taxon>
    </lineage>
</organism>
<evidence type="ECO:0000256" key="4">
    <source>
        <dbReference type="ARBA" id="ARBA00022692"/>
    </source>
</evidence>
<feature type="transmembrane region" description="Helical" evidence="9">
    <location>
        <begin position="33"/>
        <end position="50"/>
    </location>
</feature>
<keyword evidence="8 9" id="KW-0472">Membrane</keyword>
<evidence type="ECO:0000256" key="3">
    <source>
        <dbReference type="ARBA" id="ARBA00017689"/>
    </source>
</evidence>
<comment type="similarity">
    <text evidence="2">Belongs to the COX20 family.</text>
</comment>
<dbReference type="GO" id="GO:0005743">
    <property type="term" value="C:mitochondrial inner membrane"/>
    <property type="evidence" value="ECO:0007669"/>
    <property type="project" value="UniProtKB-SubCell"/>
</dbReference>
<keyword evidence="5" id="KW-0999">Mitochondrion inner membrane</keyword>
<evidence type="ECO:0000256" key="1">
    <source>
        <dbReference type="ARBA" id="ARBA00004273"/>
    </source>
</evidence>
<dbReference type="AlphaFoldDB" id="A0A1L8DZX4"/>
<evidence type="ECO:0000256" key="2">
    <source>
        <dbReference type="ARBA" id="ARBA00009575"/>
    </source>
</evidence>
<feature type="transmembrane region" description="Helical" evidence="9">
    <location>
        <begin position="56"/>
        <end position="75"/>
    </location>
</feature>
<evidence type="ECO:0000256" key="7">
    <source>
        <dbReference type="ARBA" id="ARBA00023128"/>
    </source>
</evidence>
<keyword evidence="4 9" id="KW-0812">Transmembrane</keyword>
<keyword evidence="6 9" id="KW-1133">Transmembrane helix</keyword>
<dbReference type="PANTHER" id="PTHR31586">
    <property type="entry name" value="CYTOCHROME C OXIDASE PROTEIN 20"/>
    <property type="match status" value="1"/>
</dbReference>
<evidence type="ECO:0000256" key="5">
    <source>
        <dbReference type="ARBA" id="ARBA00022792"/>
    </source>
</evidence>
<reference evidence="10" key="1">
    <citation type="submission" date="2016-12" db="EMBL/GenBank/DDBJ databases">
        <title>An insight into the sialome and mialome of the sand fly, Nyssomyia neivai.</title>
        <authorList>
            <person name="Sebastian V."/>
            <person name="Goulart T.M."/>
            <person name="Oliveira W."/>
            <person name="Calvo E."/>
            <person name="Oliveira L.F."/>
            <person name="Pinto M.C."/>
            <person name="Rosselino A.M."/>
            <person name="Ribeiro J.M."/>
        </authorList>
    </citation>
    <scope>NUCLEOTIDE SEQUENCE</scope>
</reference>
<proteinExistence type="inferred from homology"/>
<comment type="subcellular location">
    <subcellularLocation>
        <location evidence="1">Mitochondrion inner membrane</location>
    </subcellularLocation>
</comment>
<dbReference type="EMBL" id="GFDF01002138">
    <property type="protein sequence ID" value="JAV11946.1"/>
    <property type="molecule type" value="Transcribed_RNA"/>
</dbReference>